<proteinExistence type="predicted"/>
<sequence>MEFVKDVSDMDEQPPNKKVQWDHGKKKYRGAYFISNGECKHEERYVDHKILRNLRVIWKLAKSMQCHCGRSRHTGVLIYSTDIAPVSTK</sequence>
<dbReference type="EMBL" id="GL379789">
    <property type="protein sequence ID" value="EGT45751.1"/>
    <property type="molecule type" value="Genomic_DNA"/>
</dbReference>
<dbReference type="AlphaFoldDB" id="G0MCI4"/>
<feature type="region of interest" description="Disordered" evidence="1">
    <location>
        <begin position="1"/>
        <end position="21"/>
    </location>
</feature>
<evidence type="ECO:0000256" key="1">
    <source>
        <dbReference type="SAM" id="MobiDB-lite"/>
    </source>
</evidence>
<evidence type="ECO:0000313" key="3">
    <source>
        <dbReference type="Proteomes" id="UP000008068"/>
    </source>
</evidence>
<gene>
    <name evidence="2" type="ORF">CAEBREN_05699</name>
</gene>
<name>G0MCI4_CAEBE</name>
<organism evidence="3">
    <name type="scientific">Caenorhabditis brenneri</name>
    <name type="common">Nematode worm</name>
    <dbReference type="NCBI Taxonomy" id="135651"/>
    <lineage>
        <taxon>Eukaryota</taxon>
        <taxon>Metazoa</taxon>
        <taxon>Ecdysozoa</taxon>
        <taxon>Nematoda</taxon>
        <taxon>Chromadorea</taxon>
        <taxon>Rhabditida</taxon>
        <taxon>Rhabditina</taxon>
        <taxon>Rhabditomorpha</taxon>
        <taxon>Rhabditoidea</taxon>
        <taxon>Rhabditidae</taxon>
        <taxon>Peloderinae</taxon>
        <taxon>Caenorhabditis</taxon>
    </lineage>
</organism>
<dbReference type="Proteomes" id="UP000008068">
    <property type="component" value="Unassembled WGS sequence"/>
</dbReference>
<keyword evidence="3" id="KW-1185">Reference proteome</keyword>
<dbReference type="HOGENOM" id="CLU_2456767_0_0_1"/>
<dbReference type="InParanoid" id="G0MCI4"/>
<reference evidence="3" key="1">
    <citation type="submission" date="2011-07" db="EMBL/GenBank/DDBJ databases">
        <authorList>
            <consortium name="Caenorhabditis brenneri Sequencing and Analysis Consortium"/>
            <person name="Wilson R.K."/>
        </authorList>
    </citation>
    <scope>NUCLEOTIDE SEQUENCE [LARGE SCALE GENOMIC DNA]</scope>
    <source>
        <strain evidence="3">PB2801</strain>
    </source>
</reference>
<accession>G0MCI4</accession>
<evidence type="ECO:0000313" key="2">
    <source>
        <dbReference type="EMBL" id="EGT45751.1"/>
    </source>
</evidence>
<protein>
    <submittedName>
        <fullName evidence="2">Uncharacterized protein</fullName>
    </submittedName>
</protein>